<evidence type="ECO:0000313" key="4">
    <source>
        <dbReference type="EMBL" id="KAL3402405.1"/>
    </source>
</evidence>
<dbReference type="PROSITE" id="PS50088">
    <property type="entry name" value="ANK_REPEAT"/>
    <property type="match status" value="1"/>
</dbReference>
<dbReference type="Proteomes" id="UP001627154">
    <property type="component" value="Unassembled WGS sequence"/>
</dbReference>
<evidence type="ECO:0000256" key="3">
    <source>
        <dbReference type="PROSITE-ProRule" id="PRU00023"/>
    </source>
</evidence>
<keyword evidence="5" id="KW-1185">Reference proteome</keyword>
<sequence>MQKTVEIDARDNDGNTPLHFFMQNHHLLTKETTELLLRRGPDPNSDNREGMTPLHFICQREKDDGFVETFFKICDDMQKTVQVDARDKLKRSPLQLAVAHVLLNDVKFLLDRGADISSFVFPAASYFFPAFDTNRYLDFRYKLRLLSGTLAIVELLEDKGYELDRDASLTIIKVFANQKYLKKPPKVSLDEFLNDDVFYCDECEREAKRIMVKPSLSLDEVVKLRTEEAEKLLTFEDYYNLARLNKFSLSHQLFRAACVEHLCEKLSRGVFRRWALDSFLELTRYRLPILCCEKIIDRSFRTEDLWRIYLAYSNLSDAEKSDPLMSVLLL</sequence>
<proteinExistence type="predicted"/>
<protein>
    <submittedName>
        <fullName evidence="4">Uncharacterized protein</fullName>
    </submittedName>
</protein>
<evidence type="ECO:0000313" key="5">
    <source>
        <dbReference type="Proteomes" id="UP001627154"/>
    </source>
</evidence>
<dbReference type="SUPFAM" id="SSF48403">
    <property type="entry name" value="Ankyrin repeat"/>
    <property type="match status" value="1"/>
</dbReference>
<evidence type="ECO:0000256" key="2">
    <source>
        <dbReference type="ARBA" id="ARBA00023043"/>
    </source>
</evidence>
<dbReference type="SMART" id="SM00248">
    <property type="entry name" value="ANK"/>
    <property type="match status" value="3"/>
</dbReference>
<comment type="caution">
    <text evidence="4">The sequence shown here is derived from an EMBL/GenBank/DDBJ whole genome shotgun (WGS) entry which is preliminary data.</text>
</comment>
<gene>
    <name evidence="4" type="ORF">TKK_004367</name>
</gene>
<dbReference type="EMBL" id="JBJJXI010000034">
    <property type="protein sequence ID" value="KAL3402405.1"/>
    <property type="molecule type" value="Genomic_DNA"/>
</dbReference>
<dbReference type="PANTHER" id="PTHR24198:SF165">
    <property type="entry name" value="ANKYRIN REPEAT-CONTAINING PROTEIN-RELATED"/>
    <property type="match status" value="1"/>
</dbReference>
<dbReference type="Pfam" id="PF12796">
    <property type="entry name" value="Ank_2"/>
    <property type="match status" value="1"/>
</dbReference>
<keyword evidence="2 3" id="KW-0040">ANK repeat</keyword>
<dbReference type="PANTHER" id="PTHR24198">
    <property type="entry name" value="ANKYRIN REPEAT AND PROTEIN KINASE DOMAIN-CONTAINING PROTEIN"/>
    <property type="match status" value="1"/>
</dbReference>
<organism evidence="4 5">
    <name type="scientific">Trichogramma kaykai</name>
    <dbReference type="NCBI Taxonomy" id="54128"/>
    <lineage>
        <taxon>Eukaryota</taxon>
        <taxon>Metazoa</taxon>
        <taxon>Ecdysozoa</taxon>
        <taxon>Arthropoda</taxon>
        <taxon>Hexapoda</taxon>
        <taxon>Insecta</taxon>
        <taxon>Pterygota</taxon>
        <taxon>Neoptera</taxon>
        <taxon>Endopterygota</taxon>
        <taxon>Hymenoptera</taxon>
        <taxon>Apocrita</taxon>
        <taxon>Proctotrupomorpha</taxon>
        <taxon>Chalcidoidea</taxon>
        <taxon>Trichogrammatidae</taxon>
        <taxon>Trichogramma</taxon>
    </lineage>
</organism>
<dbReference type="PROSITE" id="PS50297">
    <property type="entry name" value="ANK_REP_REGION"/>
    <property type="match status" value="1"/>
</dbReference>
<keyword evidence="1" id="KW-0677">Repeat</keyword>
<dbReference type="AlphaFoldDB" id="A0ABD2XBA2"/>
<dbReference type="Gene3D" id="1.25.40.20">
    <property type="entry name" value="Ankyrin repeat-containing domain"/>
    <property type="match status" value="1"/>
</dbReference>
<reference evidence="4 5" key="1">
    <citation type="journal article" date="2024" name="bioRxiv">
        <title>A reference genome for Trichogramma kaykai: A tiny desert-dwelling parasitoid wasp with competing sex-ratio distorters.</title>
        <authorList>
            <person name="Culotta J."/>
            <person name="Lindsey A.R."/>
        </authorList>
    </citation>
    <scope>NUCLEOTIDE SEQUENCE [LARGE SCALE GENOMIC DNA]</scope>
    <source>
        <strain evidence="4 5">KSX58</strain>
    </source>
</reference>
<evidence type="ECO:0000256" key="1">
    <source>
        <dbReference type="ARBA" id="ARBA00022737"/>
    </source>
</evidence>
<name>A0ABD2XBA2_9HYME</name>
<feature type="repeat" description="ANK" evidence="3">
    <location>
        <begin position="13"/>
        <end position="48"/>
    </location>
</feature>
<dbReference type="InterPro" id="IPR002110">
    <property type="entry name" value="Ankyrin_rpt"/>
</dbReference>
<dbReference type="InterPro" id="IPR036770">
    <property type="entry name" value="Ankyrin_rpt-contain_sf"/>
</dbReference>
<accession>A0ABD2XBA2</accession>